<sequence>MFYNTIAVASGLFAVANAHMDLAFPSVYTAPAVTNGPISYSNFPCQSTAATYGGPTNTMSLGSDQPLKFLGQSVHGGGSCQISITYDENPDRDSIWKVIKSFEGGCPARNTAGNLGSDTSATAPDPYTYNFTVPDNIPSGKGTLAWTWINKVGNREFYMQCAGIELAGTSGDQSNYDALPDMFVANLGGSDTCTVGSGDFIYPDPGTAVEYGNGAIPSGADVATTAGSCTVGVGSGSGSVASSAATTTEEAASATADSGAAGGVFATSGAAAPTTAAATSEATITAAATTAAPAATATGSSSSSSSSSSGTEQTGACTTDGDYVCLGDTYQVCASGEWSVAMPLASGTECTGTGSSFAIAAASNKKSKFRRSREERRKRGLGAMFGMP</sequence>
<dbReference type="AlphaFoldDB" id="A0A9W8YP90"/>
<evidence type="ECO:0000256" key="1">
    <source>
        <dbReference type="SAM" id="MobiDB-lite"/>
    </source>
</evidence>
<evidence type="ECO:0000313" key="3">
    <source>
        <dbReference type="Proteomes" id="UP001140453"/>
    </source>
</evidence>
<feature type="region of interest" description="Disordered" evidence="1">
    <location>
        <begin position="296"/>
        <end position="316"/>
    </location>
</feature>
<dbReference type="PANTHER" id="PTHR36182:SF2">
    <property type="entry name" value="LYTIC POLYSACCHARIDE MONOOXYGENASE"/>
    <property type="match status" value="1"/>
</dbReference>
<protein>
    <recommendedName>
        <fullName evidence="4">Lytic polysaccharide monooxygenase</fullName>
    </recommendedName>
</protein>
<organism evidence="2 3">
    <name type="scientific">Gnomoniopsis smithogilvyi</name>
    <dbReference type="NCBI Taxonomy" id="1191159"/>
    <lineage>
        <taxon>Eukaryota</taxon>
        <taxon>Fungi</taxon>
        <taxon>Dikarya</taxon>
        <taxon>Ascomycota</taxon>
        <taxon>Pezizomycotina</taxon>
        <taxon>Sordariomycetes</taxon>
        <taxon>Sordariomycetidae</taxon>
        <taxon>Diaporthales</taxon>
        <taxon>Gnomoniaceae</taxon>
        <taxon>Gnomoniopsis</taxon>
    </lineage>
</organism>
<accession>A0A9W8YP90</accession>
<dbReference type="OrthoDB" id="2342176at2759"/>
<dbReference type="Proteomes" id="UP001140453">
    <property type="component" value="Unassembled WGS sequence"/>
</dbReference>
<reference evidence="2" key="1">
    <citation type="submission" date="2022-10" db="EMBL/GenBank/DDBJ databases">
        <title>Tapping the CABI collections for fungal endophytes: first genome assemblies for Collariella, Neodidymelliopsis, Ascochyta clinopodiicola, Didymella pomorum, Didymosphaeria variabile, Neocosmospora piperis and Neocucurbitaria cava.</title>
        <authorList>
            <person name="Hill R."/>
        </authorList>
    </citation>
    <scope>NUCLEOTIDE SEQUENCE</scope>
    <source>
        <strain evidence="2">IMI 355082</strain>
    </source>
</reference>
<dbReference type="EMBL" id="JAPEVB010000004">
    <property type="protein sequence ID" value="KAJ4388771.1"/>
    <property type="molecule type" value="Genomic_DNA"/>
</dbReference>
<proteinExistence type="predicted"/>
<feature type="region of interest" description="Disordered" evidence="1">
    <location>
        <begin position="363"/>
        <end position="388"/>
    </location>
</feature>
<dbReference type="Gene3D" id="2.70.50.70">
    <property type="match status" value="1"/>
</dbReference>
<keyword evidence="3" id="KW-1185">Reference proteome</keyword>
<dbReference type="PANTHER" id="PTHR36182">
    <property type="entry name" value="PROTEIN, PUTATIVE (AFU_ORTHOLOGUE AFUA_6G10930)-RELATED"/>
    <property type="match status" value="1"/>
</dbReference>
<comment type="caution">
    <text evidence="2">The sequence shown here is derived from an EMBL/GenBank/DDBJ whole genome shotgun (WGS) entry which is preliminary data.</text>
</comment>
<evidence type="ECO:0008006" key="4">
    <source>
        <dbReference type="Google" id="ProtNLM"/>
    </source>
</evidence>
<name>A0A9W8YP90_9PEZI</name>
<gene>
    <name evidence="2" type="ORF">N0V93_006231</name>
</gene>
<evidence type="ECO:0000313" key="2">
    <source>
        <dbReference type="EMBL" id="KAJ4388771.1"/>
    </source>
</evidence>